<keyword evidence="3" id="KW-0732">Signal</keyword>
<evidence type="ECO:0000256" key="1">
    <source>
        <dbReference type="SAM" id="MobiDB-lite"/>
    </source>
</evidence>
<dbReference type="GO" id="GO:0071218">
    <property type="term" value="P:cellular response to misfolded protein"/>
    <property type="evidence" value="ECO:0007669"/>
    <property type="project" value="TreeGrafter"/>
</dbReference>
<accession>A0AAD7UBX5</accession>
<dbReference type="Proteomes" id="UP001230188">
    <property type="component" value="Unassembled WGS sequence"/>
</dbReference>
<dbReference type="PROSITE" id="PS00636">
    <property type="entry name" value="DNAJ_1"/>
    <property type="match status" value="1"/>
</dbReference>
<evidence type="ECO:0000256" key="3">
    <source>
        <dbReference type="SAM" id="SignalP"/>
    </source>
</evidence>
<dbReference type="GO" id="GO:0005789">
    <property type="term" value="C:endoplasmic reticulum membrane"/>
    <property type="evidence" value="ECO:0007669"/>
    <property type="project" value="TreeGrafter"/>
</dbReference>
<name>A0AAD7UBX5_9STRA</name>
<evidence type="ECO:0000259" key="4">
    <source>
        <dbReference type="PROSITE" id="PS50076"/>
    </source>
</evidence>
<keyword evidence="2" id="KW-0472">Membrane</keyword>
<comment type="caution">
    <text evidence="5">The sequence shown here is derived from an EMBL/GenBank/DDBJ whole genome shotgun (WGS) entry which is preliminary data.</text>
</comment>
<feature type="signal peptide" evidence="3">
    <location>
        <begin position="1"/>
        <end position="16"/>
    </location>
</feature>
<dbReference type="InterPro" id="IPR018253">
    <property type="entry name" value="DnaJ_domain_CS"/>
</dbReference>
<dbReference type="InterPro" id="IPR001623">
    <property type="entry name" value="DnaJ_domain"/>
</dbReference>
<gene>
    <name evidence="5" type="ORF">CTAYLR_008213</name>
</gene>
<sequence>MKKVLWVIVAVAGAQNCSDPNVCFYSHPDTFGFEALVCTPPDVTLEETLEEGCFCGSGTCACLDTGCACTECDDCSSCWPTDEGYDCSAENACFYGHPDDVGVEAAVCDCVDETGCACYDCTDCSLDHCGTITVISAPTAEPSLEPTTSAPTIAPPAPAPTNASTVPPTLLPTIVLDSSSKKSSETVSTTTLAIIVVGSAAAAVLIGVAACVVLRRRGREPTAAYYYPDEAACAAVLGARSYYEVLEVPAKADTATIRKQYIRVSVKVHPDRNRSPDATRAFQRVAEAYEVLRDEDRRREYDARETPIEFSFEDALRVFRAAVRAAEVAATAATRSDDVLGVAAMLLRESDLGDAARLVAGASAAYALLPDTWKDAIQKRITPENTVKFVGTVAVVAGALAAATRAGKNSRS</sequence>
<dbReference type="InterPro" id="IPR051100">
    <property type="entry name" value="DnaJ_subfamily_B/C"/>
</dbReference>
<protein>
    <recommendedName>
        <fullName evidence="4">J domain-containing protein</fullName>
    </recommendedName>
</protein>
<dbReference type="PRINTS" id="PR00625">
    <property type="entry name" value="JDOMAIN"/>
</dbReference>
<evidence type="ECO:0000313" key="6">
    <source>
        <dbReference type="Proteomes" id="UP001230188"/>
    </source>
</evidence>
<dbReference type="SMART" id="SM00271">
    <property type="entry name" value="DnaJ"/>
    <property type="match status" value="1"/>
</dbReference>
<keyword evidence="6" id="KW-1185">Reference proteome</keyword>
<keyword evidence="2" id="KW-0812">Transmembrane</keyword>
<keyword evidence="2" id="KW-1133">Transmembrane helix</keyword>
<dbReference type="GO" id="GO:0030544">
    <property type="term" value="F:Hsp70 protein binding"/>
    <property type="evidence" value="ECO:0007669"/>
    <property type="project" value="TreeGrafter"/>
</dbReference>
<feature type="chain" id="PRO_5041952009" description="J domain-containing protein" evidence="3">
    <location>
        <begin position="17"/>
        <end position="412"/>
    </location>
</feature>
<dbReference type="PANTHER" id="PTHR43908">
    <property type="entry name" value="AT29763P-RELATED"/>
    <property type="match status" value="1"/>
</dbReference>
<dbReference type="Pfam" id="PF00226">
    <property type="entry name" value="DnaJ"/>
    <property type="match status" value="1"/>
</dbReference>
<dbReference type="PROSITE" id="PS50076">
    <property type="entry name" value="DNAJ_2"/>
    <property type="match status" value="1"/>
</dbReference>
<evidence type="ECO:0000313" key="5">
    <source>
        <dbReference type="EMBL" id="KAJ8600863.1"/>
    </source>
</evidence>
<dbReference type="CDD" id="cd12087">
    <property type="entry name" value="TM_EGFR-like"/>
    <property type="match status" value="1"/>
</dbReference>
<organism evidence="5 6">
    <name type="scientific">Chrysophaeum taylorii</name>
    <dbReference type="NCBI Taxonomy" id="2483200"/>
    <lineage>
        <taxon>Eukaryota</taxon>
        <taxon>Sar</taxon>
        <taxon>Stramenopiles</taxon>
        <taxon>Ochrophyta</taxon>
        <taxon>Pelagophyceae</taxon>
        <taxon>Pelagomonadales</taxon>
        <taxon>Pelagomonadaceae</taxon>
        <taxon>Chrysophaeum</taxon>
    </lineage>
</organism>
<feature type="region of interest" description="Disordered" evidence="1">
    <location>
        <begin position="140"/>
        <end position="163"/>
    </location>
</feature>
<dbReference type="Gene3D" id="1.10.287.110">
    <property type="entry name" value="DnaJ domain"/>
    <property type="match status" value="1"/>
</dbReference>
<evidence type="ECO:0000256" key="2">
    <source>
        <dbReference type="SAM" id="Phobius"/>
    </source>
</evidence>
<reference evidence="5" key="1">
    <citation type="submission" date="2023-01" db="EMBL/GenBank/DDBJ databases">
        <title>Metagenome sequencing of chrysophaentin producing Chrysophaeum taylorii.</title>
        <authorList>
            <person name="Davison J."/>
            <person name="Bewley C."/>
        </authorList>
    </citation>
    <scope>NUCLEOTIDE SEQUENCE</scope>
    <source>
        <strain evidence="5">NIES-1699</strain>
    </source>
</reference>
<proteinExistence type="predicted"/>
<dbReference type="SUPFAM" id="SSF46565">
    <property type="entry name" value="Chaperone J-domain"/>
    <property type="match status" value="1"/>
</dbReference>
<dbReference type="CDD" id="cd06257">
    <property type="entry name" value="DnaJ"/>
    <property type="match status" value="1"/>
</dbReference>
<dbReference type="InterPro" id="IPR036869">
    <property type="entry name" value="J_dom_sf"/>
</dbReference>
<dbReference type="EMBL" id="JAQMWT010000469">
    <property type="protein sequence ID" value="KAJ8600863.1"/>
    <property type="molecule type" value="Genomic_DNA"/>
</dbReference>
<feature type="domain" description="J" evidence="4">
    <location>
        <begin position="241"/>
        <end position="305"/>
    </location>
</feature>
<dbReference type="AlphaFoldDB" id="A0AAD7UBX5"/>
<dbReference type="PANTHER" id="PTHR43908:SF3">
    <property type="entry name" value="AT29763P-RELATED"/>
    <property type="match status" value="1"/>
</dbReference>
<feature type="transmembrane region" description="Helical" evidence="2">
    <location>
        <begin position="192"/>
        <end position="214"/>
    </location>
</feature>